<evidence type="ECO:0000313" key="2">
    <source>
        <dbReference type="EMBL" id="KAL0480921.1"/>
    </source>
</evidence>
<name>A0AAW2YVV3_9EUKA</name>
<accession>A0AAW2YVV3</accession>
<evidence type="ECO:0000313" key="3">
    <source>
        <dbReference type="Proteomes" id="UP001431209"/>
    </source>
</evidence>
<organism evidence="2 3">
    <name type="scientific">Acrasis kona</name>
    <dbReference type="NCBI Taxonomy" id="1008807"/>
    <lineage>
        <taxon>Eukaryota</taxon>
        <taxon>Discoba</taxon>
        <taxon>Heterolobosea</taxon>
        <taxon>Tetramitia</taxon>
        <taxon>Eutetramitia</taxon>
        <taxon>Acrasidae</taxon>
        <taxon>Acrasis</taxon>
    </lineage>
</organism>
<dbReference type="Proteomes" id="UP001431209">
    <property type="component" value="Unassembled WGS sequence"/>
</dbReference>
<keyword evidence="3" id="KW-1185">Reference proteome</keyword>
<keyword evidence="1" id="KW-1133">Transmembrane helix</keyword>
<feature type="transmembrane region" description="Helical" evidence="1">
    <location>
        <begin position="39"/>
        <end position="60"/>
    </location>
</feature>
<comment type="caution">
    <text evidence="2">The sequence shown here is derived from an EMBL/GenBank/DDBJ whole genome shotgun (WGS) entry which is preliminary data.</text>
</comment>
<evidence type="ECO:0000256" key="1">
    <source>
        <dbReference type="SAM" id="Phobius"/>
    </source>
</evidence>
<dbReference type="EMBL" id="JAOPGA020000703">
    <property type="protein sequence ID" value="KAL0480921.1"/>
    <property type="molecule type" value="Genomic_DNA"/>
</dbReference>
<dbReference type="AlphaFoldDB" id="A0AAW2YVV3"/>
<keyword evidence="1" id="KW-0472">Membrane</keyword>
<sequence>MKEDSNASHFILLNDFKNIVSRVGFGVSSGFIVAKLSRALGRIVAIVFGAGVGVALLAHYMNFVNLASVAIKAKPTIATSSAIVRGTTNTVIVKTGLVDKLWLVAKNNAILSLSFLTGAIYALY</sequence>
<keyword evidence="1" id="KW-0812">Transmembrane</keyword>
<reference evidence="2 3" key="1">
    <citation type="submission" date="2024-03" db="EMBL/GenBank/DDBJ databases">
        <title>The Acrasis kona genome and developmental transcriptomes reveal deep origins of eukaryotic multicellular pathways.</title>
        <authorList>
            <person name="Sheikh S."/>
            <person name="Fu C.-J."/>
            <person name="Brown M.W."/>
            <person name="Baldauf S.L."/>
        </authorList>
    </citation>
    <scope>NUCLEOTIDE SEQUENCE [LARGE SCALE GENOMIC DNA]</scope>
    <source>
        <strain evidence="2 3">ATCC MYA-3509</strain>
    </source>
</reference>
<feature type="transmembrane region" description="Helical" evidence="1">
    <location>
        <begin position="101"/>
        <end position="123"/>
    </location>
</feature>
<gene>
    <name evidence="2" type="ORF">AKO1_013586</name>
</gene>
<proteinExistence type="predicted"/>
<protein>
    <submittedName>
        <fullName evidence="2">Uncharacterized protein</fullName>
    </submittedName>
</protein>